<dbReference type="AlphaFoldDB" id="A0A6J6BEB1"/>
<protein>
    <submittedName>
        <fullName evidence="3">Unannotated protein</fullName>
    </submittedName>
</protein>
<feature type="transmembrane region" description="Helical" evidence="2">
    <location>
        <begin position="80"/>
        <end position="101"/>
    </location>
</feature>
<feature type="compositionally biased region" description="Polar residues" evidence="1">
    <location>
        <begin position="1"/>
        <end position="10"/>
    </location>
</feature>
<sequence length="167" mass="18105">MTKPSYQYTQHPHVENRKAKHPAKLNADADAGVLGAAKLTINQRFGLAITKSVGTMWAAYAFFALSLVSLPAAIMTGDTVIIVAWVAQTFLQLVLLPIIIVGQNLQAAKTEIRAIATYEDATAILEEAKEIQAHLADQDKALSHLIDKMTALEAKLEAAQLATKRTK</sequence>
<dbReference type="EMBL" id="CAEZSH010000046">
    <property type="protein sequence ID" value="CAB4536733.1"/>
    <property type="molecule type" value="Genomic_DNA"/>
</dbReference>
<reference evidence="3" key="1">
    <citation type="submission" date="2020-05" db="EMBL/GenBank/DDBJ databases">
        <authorList>
            <person name="Chiriac C."/>
            <person name="Salcher M."/>
            <person name="Ghai R."/>
            <person name="Kavagutti S V."/>
        </authorList>
    </citation>
    <scope>NUCLEOTIDE SEQUENCE</scope>
</reference>
<proteinExistence type="predicted"/>
<keyword evidence="2" id="KW-1133">Transmembrane helix</keyword>
<gene>
    <name evidence="3" type="ORF">UFOPK1410_00500</name>
</gene>
<evidence type="ECO:0000256" key="2">
    <source>
        <dbReference type="SAM" id="Phobius"/>
    </source>
</evidence>
<name>A0A6J6BEB1_9ZZZZ</name>
<organism evidence="3">
    <name type="scientific">freshwater metagenome</name>
    <dbReference type="NCBI Taxonomy" id="449393"/>
    <lineage>
        <taxon>unclassified sequences</taxon>
        <taxon>metagenomes</taxon>
        <taxon>ecological metagenomes</taxon>
    </lineage>
</organism>
<keyword evidence="2" id="KW-0812">Transmembrane</keyword>
<evidence type="ECO:0000256" key="1">
    <source>
        <dbReference type="SAM" id="MobiDB-lite"/>
    </source>
</evidence>
<keyword evidence="2" id="KW-0472">Membrane</keyword>
<accession>A0A6J6BEB1</accession>
<feature type="transmembrane region" description="Helical" evidence="2">
    <location>
        <begin position="53"/>
        <end position="74"/>
    </location>
</feature>
<feature type="region of interest" description="Disordered" evidence="1">
    <location>
        <begin position="1"/>
        <end position="21"/>
    </location>
</feature>
<evidence type="ECO:0000313" key="3">
    <source>
        <dbReference type="EMBL" id="CAB4536733.1"/>
    </source>
</evidence>